<evidence type="ECO:0000313" key="2">
    <source>
        <dbReference type="EMBL" id="CAE8601930.1"/>
    </source>
</evidence>
<sequence length="357" mass="39523">MAQPAELPDTDLLEEETEATEKGAEKVKKAGSNSRNRQALDQAPIHRWVDGQKVKIPTLCIRYSSETLPTEINGKFVGPDEPGNPGNPGSGMNLAQLWGLHVVKILENEPLNTIDFPSKRSRIHAGHKYFLLPKELVEPEATRGAPCSNNDDLVNIFRDCYTTTTEGRQDTAQLQKGCECFAEAANYLGLYDLRPEQIECKHFDCFQVEYPADAPEAWIGAPAACNAPFAAGSDTRAMNMRYEFGFSPVAVCRAPHDGPERRYVLPATARTVVCRGDLLIFLVPGGPGSPYQGKRDLHPATFGRAIKKLLSRDYLWELPHAYLETLPHTKSLPLQDFTRPAGPAGQDWADCMDDDDE</sequence>
<evidence type="ECO:0000313" key="4">
    <source>
        <dbReference type="Proteomes" id="UP000626109"/>
    </source>
</evidence>
<organism evidence="3 4">
    <name type="scientific">Polarella glacialis</name>
    <name type="common">Dinoflagellate</name>
    <dbReference type="NCBI Taxonomy" id="89957"/>
    <lineage>
        <taxon>Eukaryota</taxon>
        <taxon>Sar</taxon>
        <taxon>Alveolata</taxon>
        <taxon>Dinophyceae</taxon>
        <taxon>Suessiales</taxon>
        <taxon>Suessiaceae</taxon>
        <taxon>Polarella</taxon>
    </lineage>
</organism>
<dbReference type="Proteomes" id="UP000654075">
    <property type="component" value="Unassembled WGS sequence"/>
</dbReference>
<dbReference type="EMBL" id="CAJNNV010013680">
    <property type="protein sequence ID" value="CAE8601930.1"/>
    <property type="molecule type" value="Genomic_DNA"/>
</dbReference>
<comment type="caution">
    <text evidence="3">The sequence shown here is derived from an EMBL/GenBank/DDBJ whole genome shotgun (WGS) entry which is preliminary data.</text>
</comment>
<feature type="compositionally biased region" description="Acidic residues" evidence="1">
    <location>
        <begin position="8"/>
        <end position="18"/>
    </location>
</feature>
<feature type="region of interest" description="Disordered" evidence="1">
    <location>
        <begin position="338"/>
        <end position="357"/>
    </location>
</feature>
<reference evidence="3" key="1">
    <citation type="submission" date="2021-02" db="EMBL/GenBank/DDBJ databases">
        <authorList>
            <person name="Dougan E. K."/>
            <person name="Rhodes N."/>
            <person name="Thang M."/>
            <person name="Chan C."/>
        </authorList>
    </citation>
    <scope>NUCLEOTIDE SEQUENCE</scope>
</reference>
<proteinExistence type="predicted"/>
<evidence type="ECO:0000313" key="5">
    <source>
        <dbReference type="Proteomes" id="UP000654075"/>
    </source>
</evidence>
<protein>
    <submittedName>
        <fullName evidence="3">Uncharacterized protein</fullName>
    </submittedName>
</protein>
<dbReference type="Proteomes" id="UP000626109">
    <property type="component" value="Unassembled WGS sequence"/>
</dbReference>
<feature type="compositionally biased region" description="Basic and acidic residues" evidence="1">
    <location>
        <begin position="19"/>
        <end position="28"/>
    </location>
</feature>
<evidence type="ECO:0000313" key="3">
    <source>
        <dbReference type="EMBL" id="CAE8647611.1"/>
    </source>
</evidence>
<dbReference type="EMBL" id="CAJNNW010005667">
    <property type="protein sequence ID" value="CAE8647611.1"/>
    <property type="molecule type" value="Genomic_DNA"/>
</dbReference>
<dbReference type="AlphaFoldDB" id="A0A813IA48"/>
<name>A0A813IA48_POLGL</name>
<accession>A0A813IA48</accession>
<feature type="region of interest" description="Disordered" evidence="1">
    <location>
        <begin position="1"/>
        <end position="41"/>
    </location>
</feature>
<evidence type="ECO:0000256" key="1">
    <source>
        <dbReference type="SAM" id="MobiDB-lite"/>
    </source>
</evidence>
<gene>
    <name evidence="2" type="ORF">PGLA1383_LOCUS20194</name>
    <name evidence="3" type="ORF">PGLA2088_LOCUS5829</name>
</gene>
<keyword evidence="5" id="KW-1185">Reference proteome</keyword>